<dbReference type="PANTHER" id="PTHR47714:SF1">
    <property type="entry name" value="RNA-BINDING CRS1 _ YHBY (CRM) DOMAIN PROTEIN"/>
    <property type="match status" value="1"/>
</dbReference>
<accession>A0A328DUC2</accession>
<feature type="domain" description="CRM" evidence="4">
    <location>
        <begin position="118"/>
        <end position="217"/>
    </location>
</feature>
<proteinExistence type="predicted"/>
<dbReference type="FunFam" id="3.30.110.60:FF:000004">
    <property type="entry name" value="RNA-binding CRS1 / YhbY (CRM) domain protein"/>
    <property type="match status" value="1"/>
</dbReference>
<dbReference type="SMART" id="SM01103">
    <property type="entry name" value="CRS1_YhbY"/>
    <property type="match status" value="1"/>
</dbReference>
<evidence type="ECO:0000256" key="1">
    <source>
        <dbReference type="ARBA" id="ARBA00022884"/>
    </source>
</evidence>
<organism evidence="5 6">
    <name type="scientific">Cuscuta australis</name>
    <dbReference type="NCBI Taxonomy" id="267555"/>
    <lineage>
        <taxon>Eukaryota</taxon>
        <taxon>Viridiplantae</taxon>
        <taxon>Streptophyta</taxon>
        <taxon>Embryophyta</taxon>
        <taxon>Tracheophyta</taxon>
        <taxon>Spermatophyta</taxon>
        <taxon>Magnoliopsida</taxon>
        <taxon>eudicotyledons</taxon>
        <taxon>Gunneridae</taxon>
        <taxon>Pentapetalae</taxon>
        <taxon>asterids</taxon>
        <taxon>lamiids</taxon>
        <taxon>Solanales</taxon>
        <taxon>Convolvulaceae</taxon>
        <taxon>Cuscuteae</taxon>
        <taxon>Cuscuta</taxon>
        <taxon>Cuscuta subgen. Grammica</taxon>
        <taxon>Cuscuta sect. Cleistogrammica</taxon>
    </lineage>
</organism>
<dbReference type="SUPFAM" id="SSF75471">
    <property type="entry name" value="YhbY-like"/>
    <property type="match status" value="1"/>
</dbReference>
<evidence type="ECO:0000256" key="3">
    <source>
        <dbReference type="SAM" id="MobiDB-lite"/>
    </source>
</evidence>
<dbReference type="PROSITE" id="PS51295">
    <property type="entry name" value="CRM"/>
    <property type="match status" value="1"/>
</dbReference>
<reference evidence="5 6" key="1">
    <citation type="submission" date="2018-06" db="EMBL/GenBank/DDBJ databases">
        <title>The Genome of Cuscuta australis (Dodder) Provides Insight into the Evolution of Plant Parasitism.</title>
        <authorList>
            <person name="Liu H."/>
        </authorList>
    </citation>
    <scope>NUCLEOTIDE SEQUENCE [LARGE SCALE GENOMIC DNA]</scope>
    <source>
        <strain evidence="6">cv. Yunnan</strain>
        <tissue evidence="5">Vines</tissue>
    </source>
</reference>
<feature type="region of interest" description="Disordered" evidence="3">
    <location>
        <begin position="223"/>
        <end position="265"/>
    </location>
</feature>
<dbReference type="InterPro" id="IPR035920">
    <property type="entry name" value="YhbY-like_sf"/>
</dbReference>
<sequence>MSSGTLSGPPSSAPLMIFRRLLRPTVPLLLTLCPKHPIRLPAQTTPLLFPSTRPHFSSANSRPFSSNSTLQSILQLSNSSEGIEEEVDSHGTEEVNIPEPVAVTIESPENRRLHAKLQGLTVKEKKELGSYANSLGKKLKSQQVGKSGVTATVVAALVETLERNELLKLKIHGSCPGELDNVVKQLEEGTGSVVVGRIGRTVILYRPSLSKLEAEEKKRVAQRASPIKNILKKPAKETGVEARPSHRGHRGSSRFKPRSLGTSLT</sequence>
<dbReference type="AlphaFoldDB" id="A0A328DUC2"/>
<keyword evidence="6" id="KW-1185">Reference proteome</keyword>
<keyword evidence="1 2" id="KW-0694">RNA-binding</keyword>
<dbReference type="Pfam" id="PF01985">
    <property type="entry name" value="CRS1_YhbY"/>
    <property type="match status" value="1"/>
</dbReference>
<gene>
    <name evidence="5" type="ORF">DM860_012768</name>
</gene>
<dbReference type="GO" id="GO:0003723">
    <property type="term" value="F:RNA binding"/>
    <property type="evidence" value="ECO:0007669"/>
    <property type="project" value="UniProtKB-UniRule"/>
</dbReference>
<feature type="compositionally biased region" description="Basic residues" evidence="3">
    <location>
        <begin position="245"/>
        <end position="257"/>
    </location>
</feature>
<evidence type="ECO:0000256" key="2">
    <source>
        <dbReference type="PROSITE-ProRule" id="PRU00626"/>
    </source>
</evidence>
<evidence type="ECO:0000313" key="5">
    <source>
        <dbReference type="EMBL" id="RAL49335.1"/>
    </source>
</evidence>
<dbReference type="GO" id="GO:0009507">
    <property type="term" value="C:chloroplast"/>
    <property type="evidence" value="ECO:0007669"/>
    <property type="project" value="TreeGrafter"/>
</dbReference>
<dbReference type="Gene3D" id="3.30.110.60">
    <property type="entry name" value="YhbY-like"/>
    <property type="match status" value="1"/>
</dbReference>
<name>A0A328DUC2_9ASTE</name>
<evidence type="ECO:0000259" key="4">
    <source>
        <dbReference type="PROSITE" id="PS51295"/>
    </source>
</evidence>
<protein>
    <recommendedName>
        <fullName evidence="4">CRM domain-containing protein</fullName>
    </recommendedName>
</protein>
<dbReference type="EMBL" id="NQVE01000082">
    <property type="protein sequence ID" value="RAL49335.1"/>
    <property type="molecule type" value="Genomic_DNA"/>
</dbReference>
<evidence type="ECO:0000313" key="6">
    <source>
        <dbReference type="Proteomes" id="UP000249390"/>
    </source>
</evidence>
<dbReference type="PANTHER" id="PTHR47714">
    <property type="entry name" value="CRS1/YHBY DOMAIN CONTAINING PROTEIN, EXPRESSED"/>
    <property type="match status" value="1"/>
</dbReference>
<dbReference type="Proteomes" id="UP000249390">
    <property type="component" value="Unassembled WGS sequence"/>
</dbReference>
<dbReference type="InterPro" id="IPR001890">
    <property type="entry name" value="RNA-binding_CRM"/>
</dbReference>
<feature type="compositionally biased region" description="Basic and acidic residues" evidence="3">
    <location>
        <begin position="234"/>
        <end position="244"/>
    </location>
</feature>
<comment type="caution">
    <text evidence="5">The sequence shown here is derived from an EMBL/GenBank/DDBJ whole genome shotgun (WGS) entry which is preliminary data.</text>
</comment>